<dbReference type="AlphaFoldDB" id="A0A9P4TY95"/>
<comment type="caution">
    <text evidence="1">The sequence shown here is derived from an EMBL/GenBank/DDBJ whole genome shotgun (WGS) entry which is preliminary data.</text>
</comment>
<protein>
    <submittedName>
        <fullName evidence="1">Uncharacterized protein</fullName>
    </submittedName>
</protein>
<evidence type="ECO:0000313" key="2">
    <source>
        <dbReference type="Proteomes" id="UP000800235"/>
    </source>
</evidence>
<dbReference type="PANTHER" id="PTHR35040:SF9">
    <property type="entry name" value="4-LIKE CELL SURFACE PROTEIN, PUTATIVE (AFU_ORTHOLOGUE AFUA_4G14080)-RELATED"/>
    <property type="match status" value="1"/>
</dbReference>
<evidence type="ECO:0000313" key="1">
    <source>
        <dbReference type="EMBL" id="KAF2430086.1"/>
    </source>
</evidence>
<dbReference type="InterPro" id="IPR021986">
    <property type="entry name" value="Spherulin4"/>
</dbReference>
<gene>
    <name evidence="1" type="ORF">EJ08DRAFT_589623</name>
</gene>
<dbReference type="EMBL" id="MU007041">
    <property type="protein sequence ID" value="KAF2430086.1"/>
    <property type="molecule type" value="Genomic_DNA"/>
</dbReference>
<name>A0A9P4TY95_9PEZI</name>
<reference evidence="1" key="1">
    <citation type="journal article" date="2020" name="Stud. Mycol.">
        <title>101 Dothideomycetes genomes: a test case for predicting lifestyles and emergence of pathogens.</title>
        <authorList>
            <person name="Haridas S."/>
            <person name="Albert R."/>
            <person name="Binder M."/>
            <person name="Bloem J."/>
            <person name="Labutti K."/>
            <person name="Salamov A."/>
            <person name="Andreopoulos B."/>
            <person name="Baker S."/>
            <person name="Barry K."/>
            <person name="Bills G."/>
            <person name="Bluhm B."/>
            <person name="Cannon C."/>
            <person name="Castanera R."/>
            <person name="Culley D."/>
            <person name="Daum C."/>
            <person name="Ezra D."/>
            <person name="Gonzalez J."/>
            <person name="Henrissat B."/>
            <person name="Kuo A."/>
            <person name="Liang C."/>
            <person name="Lipzen A."/>
            <person name="Lutzoni F."/>
            <person name="Magnuson J."/>
            <person name="Mondo S."/>
            <person name="Nolan M."/>
            <person name="Ohm R."/>
            <person name="Pangilinan J."/>
            <person name="Park H.-J."/>
            <person name="Ramirez L."/>
            <person name="Alfaro M."/>
            <person name="Sun H."/>
            <person name="Tritt A."/>
            <person name="Yoshinaga Y."/>
            <person name="Zwiers L.-H."/>
            <person name="Turgeon B."/>
            <person name="Goodwin S."/>
            <person name="Spatafora J."/>
            <person name="Crous P."/>
            <person name="Grigoriev I."/>
        </authorList>
    </citation>
    <scope>NUCLEOTIDE SEQUENCE</scope>
    <source>
        <strain evidence="1">CBS 130266</strain>
    </source>
</reference>
<sequence>MTPRSGVLMPLYIYPVKGAWDPLFEAIQTHPSLDFTVVVNPASGPGASPLPDANYTREITRLNTYPNVKTIGYVPLDYGKRALEKAYADIAHYADWKSKNPNLAMQGIFLDESPQLADDHNTTFLADVKTRIKATTGLASGAIVMNPGSIPDSRILGTTDRTVVFEEQYQTYINRQAAKALAALPDRDVLCALMHSIPTEMPIAQLKTVVNELRELAGSLFLTDLSTDYYQQFSPRFQEYIDAML</sequence>
<proteinExistence type="predicted"/>
<dbReference type="Proteomes" id="UP000800235">
    <property type="component" value="Unassembled WGS sequence"/>
</dbReference>
<accession>A0A9P4TY95</accession>
<dbReference type="Pfam" id="PF12138">
    <property type="entry name" value="Spherulin4"/>
    <property type="match status" value="1"/>
</dbReference>
<dbReference type="OrthoDB" id="5342184at2759"/>
<dbReference type="PANTHER" id="PTHR35040">
    <property type="match status" value="1"/>
</dbReference>
<organism evidence="1 2">
    <name type="scientific">Tothia fuscella</name>
    <dbReference type="NCBI Taxonomy" id="1048955"/>
    <lineage>
        <taxon>Eukaryota</taxon>
        <taxon>Fungi</taxon>
        <taxon>Dikarya</taxon>
        <taxon>Ascomycota</taxon>
        <taxon>Pezizomycotina</taxon>
        <taxon>Dothideomycetes</taxon>
        <taxon>Pleosporomycetidae</taxon>
        <taxon>Venturiales</taxon>
        <taxon>Cylindrosympodiaceae</taxon>
        <taxon>Tothia</taxon>
    </lineage>
</organism>
<keyword evidence="2" id="KW-1185">Reference proteome</keyword>